<protein>
    <recommendedName>
        <fullName evidence="5">Transcription factor domain-containing protein</fullName>
    </recommendedName>
</protein>
<comment type="caution">
    <text evidence="3">The sequence shown here is derived from an EMBL/GenBank/DDBJ whole genome shotgun (WGS) entry which is preliminary data.</text>
</comment>
<keyword evidence="2" id="KW-0175">Coiled coil</keyword>
<evidence type="ECO:0000313" key="3">
    <source>
        <dbReference type="EMBL" id="KAF9697092.1"/>
    </source>
</evidence>
<reference evidence="3" key="2">
    <citation type="submission" date="2020-09" db="EMBL/GenBank/DDBJ databases">
        <title>Reference genome assembly for Australian Ascochyta lentis isolate Al4.</title>
        <authorList>
            <person name="Lee R.C."/>
            <person name="Farfan-Caceres L.M."/>
            <person name="Debler J.W."/>
            <person name="Williams A.H."/>
            <person name="Henares B.M."/>
        </authorList>
    </citation>
    <scope>NUCLEOTIDE SEQUENCE</scope>
    <source>
        <strain evidence="3">Al4</strain>
    </source>
</reference>
<dbReference type="Proteomes" id="UP000651452">
    <property type="component" value="Unassembled WGS sequence"/>
</dbReference>
<accession>A0A8H7J6F0</accession>
<dbReference type="AlphaFoldDB" id="A0A8H7J6F0"/>
<keyword evidence="4" id="KW-1185">Reference proteome</keyword>
<proteinExistence type="predicted"/>
<dbReference type="PANTHER" id="PTHR46910">
    <property type="entry name" value="TRANSCRIPTION FACTOR PDR1"/>
    <property type="match status" value="1"/>
</dbReference>
<keyword evidence="1" id="KW-0539">Nucleus</keyword>
<evidence type="ECO:0000256" key="1">
    <source>
        <dbReference type="ARBA" id="ARBA00023242"/>
    </source>
</evidence>
<dbReference type="InterPro" id="IPR050987">
    <property type="entry name" value="AtrR-like"/>
</dbReference>
<organism evidence="3 4">
    <name type="scientific">Ascochyta lentis</name>
    <dbReference type="NCBI Taxonomy" id="205686"/>
    <lineage>
        <taxon>Eukaryota</taxon>
        <taxon>Fungi</taxon>
        <taxon>Dikarya</taxon>
        <taxon>Ascomycota</taxon>
        <taxon>Pezizomycotina</taxon>
        <taxon>Dothideomycetes</taxon>
        <taxon>Pleosporomycetidae</taxon>
        <taxon>Pleosporales</taxon>
        <taxon>Pleosporineae</taxon>
        <taxon>Didymellaceae</taxon>
        <taxon>Ascochyta</taxon>
    </lineage>
</organism>
<dbReference type="EMBL" id="RZGK01000008">
    <property type="protein sequence ID" value="KAF9697092.1"/>
    <property type="molecule type" value="Genomic_DNA"/>
</dbReference>
<evidence type="ECO:0000256" key="2">
    <source>
        <dbReference type="SAM" id="Coils"/>
    </source>
</evidence>
<name>A0A8H7J6F0_9PLEO</name>
<evidence type="ECO:0008006" key="5">
    <source>
        <dbReference type="Google" id="ProtNLM"/>
    </source>
</evidence>
<reference evidence="3" key="1">
    <citation type="submission" date="2018-12" db="EMBL/GenBank/DDBJ databases">
        <authorList>
            <person name="Syme R.A."/>
            <person name="Farfan-Caceres L."/>
            <person name="Lichtenzveig J."/>
        </authorList>
    </citation>
    <scope>NUCLEOTIDE SEQUENCE</scope>
    <source>
        <strain evidence="3">Al4</strain>
    </source>
</reference>
<dbReference type="GO" id="GO:0003700">
    <property type="term" value="F:DNA-binding transcription factor activity"/>
    <property type="evidence" value="ECO:0007669"/>
    <property type="project" value="InterPro"/>
</dbReference>
<sequence>MIQPATTAARKRYAAIANDHVNNLSELDERLGSMENALRQLTEIVKEDRRAKQSNDMFSIGMRGRKRAKDRSESGVATPILDADLYEKVALQQKDAEMADGIDAKFKGCSMVSLCEEIEETIEEFQLQEGLGDASPSRDGNCIKALLTELYDWVDPHGYMDSIDDGVPVCLPPRQLLSMASVQFFQSLDVATDIFCKQKFWESVERIYGRPFTATDTAWAVCFDLIIILGIGVDQSDSSSDDFLKPFLLNVSRGYASTSIWFRPELVNVQALALLSLVAQQHFHHRLPGLVFDQACMLFKQLNFSDGSLASENESYGERDEKTKVWTSLFIRDKCLSVSRGKSCCLPAFDWSPLNYSIPDSQTSALLELAKNQEEIYNRLYSKESSLQTPSRRAASMASLIRDLGKWADVNSALLSEDSLSTADIQLKFRSTRVLLLRLSTLQKHKEEVLNDTRVASFIVTRPEVGDGTSSRVAPHR</sequence>
<evidence type="ECO:0000313" key="4">
    <source>
        <dbReference type="Proteomes" id="UP000651452"/>
    </source>
</evidence>
<dbReference type="OrthoDB" id="103819at2759"/>
<feature type="coiled-coil region" evidence="2">
    <location>
        <begin position="17"/>
        <end position="44"/>
    </location>
</feature>
<dbReference type="PANTHER" id="PTHR46910:SF25">
    <property type="entry name" value="ABC-TRANSPORTER-REGULATING TRANSCRIPTION FACTOR"/>
    <property type="match status" value="1"/>
</dbReference>
<gene>
    <name evidence="3" type="ORF">EKO04_005154</name>
</gene>
<dbReference type="CDD" id="cd12148">
    <property type="entry name" value="fungal_TF_MHR"/>
    <property type="match status" value="1"/>
</dbReference>